<protein>
    <recommendedName>
        <fullName evidence="3">CYTH domain-containing protein</fullName>
    </recommendedName>
</protein>
<dbReference type="InterPro" id="IPR033469">
    <property type="entry name" value="CYTH-like_dom_sf"/>
</dbReference>
<organism evidence="1 2">
    <name type="scientific">Polychaeton citri CBS 116435</name>
    <dbReference type="NCBI Taxonomy" id="1314669"/>
    <lineage>
        <taxon>Eukaryota</taxon>
        <taxon>Fungi</taxon>
        <taxon>Dikarya</taxon>
        <taxon>Ascomycota</taxon>
        <taxon>Pezizomycotina</taxon>
        <taxon>Dothideomycetes</taxon>
        <taxon>Dothideomycetidae</taxon>
        <taxon>Capnodiales</taxon>
        <taxon>Capnodiaceae</taxon>
        <taxon>Polychaeton</taxon>
    </lineage>
</organism>
<dbReference type="AlphaFoldDB" id="A0A9P4USP7"/>
<name>A0A9P4USP7_9PEZI</name>
<dbReference type="SUPFAM" id="SSF55154">
    <property type="entry name" value="CYTH-like phosphatases"/>
    <property type="match status" value="1"/>
</dbReference>
<sequence length="246" mass="27214">MVSKIEVERKFLPTTILEAMLKGNTGLHSAFLGGSLTFNRQPNQVLRDTYFDLDGKLEVKGLWVRYRALKEVPSADYPSINTTTSDQWEAKVRVGGGYAKSEFVEVEGIEGVKEEIAKHIPGTKLTKLQATADLETYRSTWVVKEEGFGTVPPAGICIALDYIVEAGRPYAASGSEAFRHYVGEVEMMGSAETDGPDEHEAVKDKVTGEVAMILDAFLARHQELFLTYPEPTGKLGAFFTWKMGRL</sequence>
<proteinExistence type="predicted"/>
<evidence type="ECO:0000313" key="1">
    <source>
        <dbReference type="EMBL" id="KAF2723958.1"/>
    </source>
</evidence>
<dbReference type="OrthoDB" id="442176at2759"/>
<evidence type="ECO:0008006" key="3">
    <source>
        <dbReference type="Google" id="ProtNLM"/>
    </source>
</evidence>
<dbReference type="EMBL" id="MU003774">
    <property type="protein sequence ID" value="KAF2723958.1"/>
    <property type="molecule type" value="Genomic_DNA"/>
</dbReference>
<dbReference type="Proteomes" id="UP000799441">
    <property type="component" value="Unassembled WGS sequence"/>
</dbReference>
<keyword evidence="2" id="KW-1185">Reference proteome</keyword>
<gene>
    <name evidence="1" type="ORF">K431DRAFT_310672</name>
</gene>
<reference evidence="1" key="1">
    <citation type="journal article" date="2020" name="Stud. Mycol.">
        <title>101 Dothideomycetes genomes: a test case for predicting lifestyles and emergence of pathogens.</title>
        <authorList>
            <person name="Haridas S."/>
            <person name="Albert R."/>
            <person name="Binder M."/>
            <person name="Bloem J."/>
            <person name="Labutti K."/>
            <person name="Salamov A."/>
            <person name="Andreopoulos B."/>
            <person name="Baker S."/>
            <person name="Barry K."/>
            <person name="Bills G."/>
            <person name="Bluhm B."/>
            <person name="Cannon C."/>
            <person name="Castanera R."/>
            <person name="Culley D."/>
            <person name="Daum C."/>
            <person name="Ezra D."/>
            <person name="Gonzalez J."/>
            <person name="Henrissat B."/>
            <person name="Kuo A."/>
            <person name="Liang C."/>
            <person name="Lipzen A."/>
            <person name="Lutzoni F."/>
            <person name="Magnuson J."/>
            <person name="Mondo S."/>
            <person name="Nolan M."/>
            <person name="Ohm R."/>
            <person name="Pangilinan J."/>
            <person name="Park H.-J."/>
            <person name="Ramirez L."/>
            <person name="Alfaro M."/>
            <person name="Sun H."/>
            <person name="Tritt A."/>
            <person name="Yoshinaga Y."/>
            <person name="Zwiers L.-H."/>
            <person name="Turgeon B."/>
            <person name="Goodwin S."/>
            <person name="Spatafora J."/>
            <person name="Crous P."/>
            <person name="Grigoriev I."/>
        </authorList>
    </citation>
    <scope>NUCLEOTIDE SEQUENCE</scope>
    <source>
        <strain evidence="1">CBS 116435</strain>
    </source>
</reference>
<accession>A0A9P4USP7</accession>
<dbReference type="Gene3D" id="2.40.320.10">
    <property type="entry name" value="Hypothetical Protein Pfu-838710-001"/>
    <property type="match status" value="1"/>
</dbReference>
<comment type="caution">
    <text evidence="1">The sequence shown here is derived from an EMBL/GenBank/DDBJ whole genome shotgun (WGS) entry which is preliminary data.</text>
</comment>
<evidence type="ECO:0000313" key="2">
    <source>
        <dbReference type="Proteomes" id="UP000799441"/>
    </source>
</evidence>